<protein>
    <submittedName>
        <fullName evidence="1">Uncharacterized protein</fullName>
    </submittedName>
</protein>
<accession>A0A8X6WM57</accession>
<proteinExistence type="predicted"/>
<comment type="caution">
    <text evidence="1">The sequence shown here is derived from an EMBL/GenBank/DDBJ whole genome shotgun (WGS) entry which is preliminary data.</text>
</comment>
<keyword evidence="2" id="KW-1185">Reference proteome</keyword>
<evidence type="ECO:0000313" key="1">
    <source>
        <dbReference type="EMBL" id="GFY37599.1"/>
    </source>
</evidence>
<dbReference type="AlphaFoldDB" id="A0A8X6WM57"/>
<dbReference type="Proteomes" id="UP000886998">
    <property type="component" value="Unassembled WGS sequence"/>
</dbReference>
<dbReference type="PROSITE" id="PS51257">
    <property type="entry name" value="PROKAR_LIPOPROTEIN"/>
    <property type="match status" value="1"/>
</dbReference>
<sequence length="99" mass="11275">MLPLEMKNFSPPLAIRIRCHRRPSSVLHGASASCCCCLKGVHCRFSEFAMLSWLSVKLLWVSYLSGISRGILRSCYRSKNSRGAASQFRKKWMRPSPEI</sequence>
<organism evidence="1 2">
    <name type="scientific">Trichonephila inaurata madagascariensis</name>
    <dbReference type="NCBI Taxonomy" id="2747483"/>
    <lineage>
        <taxon>Eukaryota</taxon>
        <taxon>Metazoa</taxon>
        <taxon>Ecdysozoa</taxon>
        <taxon>Arthropoda</taxon>
        <taxon>Chelicerata</taxon>
        <taxon>Arachnida</taxon>
        <taxon>Araneae</taxon>
        <taxon>Araneomorphae</taxon>
        <taxon>Entelegynae</taxon>
        <taxon>Araneoidea</taxon>
        <taxon>Nephilidae</taxon>
        <taxon>Trichonephila</taxon>
        <taxon>Trichonephila inaurata</taxon>
    </lineage>
</organism>
<gene>
    <name evidence="1" type="ORF">TNIN_342541</name>
</gene>
<reference evidence="1" key="1">
    <citation type="submission" date="2020-08" db="EMBL/GenBank/DDBJ databases">
        <title>Multicomponent nature underlies the extraordinary mechanical properties of spider dragline silk.</title>
        <authorList>
            <person name="Kono N."/>
            <person name="Nakamura H."/>
            <person name="Mori M."/>
            <person name="Yoshida Y."/>
            <person name="Ohtoshi R."/>
            <person name="Malay A.D."/>
            <person name="Moran D.A.P."/>
            <person name="Tomita M."/>
            <person name="Numata K."/>
            <person name="Arakawa K."/>
        </authorList>
    </citation>
    <scope>NUCLEOTIDE SEQUENCE</scope>
</reference>
<name>A0A8X6WM57_9ARAC</name>
<dbReference type="EMBL" id="BMAV01000373">
    <property type="protein sequence ID" value="GFY37599.1"/>
    <property type="molecule type" value="Genomic_DNA"/>
</dbReference>
<evidence type="ECO:0000313" key="2">
    <source>
        <dbReference type="Proteomes" id="UP000886998"/>
    </source>
</evidence>